<evidence type="ECO:0000256" key="1">
    <source>
        <dbReference type="SAM" id="MobiDB-lite"/>
    </source>
</evidence>
<feature type="compositionally biased region" description="Basic and acidic residues" evidence="1">
    <location>
        <begin position="232"/>
        <end position="244"/>
    </location>
</feature>
<reference evidence="2 3" key="1">
    <citation type="submission" date="2024-01" db="EMBL/GenBank/DDBJ databases">
        <title>A draft genome for the cacao thread blight pathogen Marasmiellus scandens.</title>
        <authorList>
            <person name="Baruah I.K."/>
            <person name="Leung J."/>
            <person name="Bukari Y."/>
            <person name="Amoako-Attah I."/>
            <person name="Meinhardt L.W."/>
            <person name="Bailey B.A."/>
            <person name="Cohen S.P."/>
        </authorList>
    </citation>
    <scope>NUCLEOTIDE SEQUENCE [LARGE SCALE GENOMIC DNA]</scope>
    <source>
        <strain evidence="2 3">GH-19</strain>
    </source>
</reference>
<evidence type="ECO:0000313" key="2">
    <source>
        <dbReference type="EMBL" id="KAK7461399.1"/>
    </source>
</evidence>
<feature type="region of interest" description="Disordered" evidence="1">
    <location>
        <begin position="201"/>
        <end position="382"/>
    </location>
</feature>
<dbReference type="EMBL" id="JBANRG010000013">
    <property type="protein sequence ID" value="KAK7461399.1"/>
    <property type="molecule type" value="Genomic_DNA"/>
</dbReference>
<feature type="compositionally biased region" description="Low complexity" evidence="1">
    <location>
        <begin position="299"/>
        <end position="335"/>
    </location>
</feature>
<feature type="compositionally biased region" description="Polar residues" evidence="1">
    <location>
        <begin position="367"/>
        <end position="382"/>
    </location>
</feature>
<dbReference type="Proteomes" id="UP001498398">
    <property type="component" value="Unassembled WGS sequence"/>
</dbReference>
<organism evidence="2 3">
    <name type="scientific">Marasmiellus scandens</name>
    <dbReference type="NCBI Taxonomy" id="2682957"/>
    <lineage>
        <taxon>Eukaryota</taxon>
        <taxon>Fungi</taxon>
        <taxon>Dikarya</taxon>
        <taxon>Basidiomycota</taxon>
        <taxon>Agaricomycotina</taxon>
        <taxon>Agaricomycetes</taxon>
        <taxon>Agaricomycetidae</taxon>
        <taxon>Agaricales</taxon>
        <taxon>Marasmiineae</taxon>
        <taxon>Omphalotaceae</taxon>
        <taxon>Marasmiellus</taxon>
    </lineage>
</organism>
<gene>
    <name evidence="2" type="ORF">VKT23_008577</name>
</gene>
<feature type="compositionally biased region" description="Polar residues" evidence="1">
    <location>
        <begin position="248"/>
        <end position="279"/>
    </location>
</feature>
<proteinExistence type="predicted"/>
<keyword evidence="3" id="KW-1185">Reference proteome</keyword>
<comment type="caution">
    <text evidence="2">The sequence shown here is derived from an EMBL/GenBank/DDBJ whole genome shotgun (WGS) entry which is preliminary data.</text>
</comment>
<protein>
    <submittedName>
        <fullName evidence="2">Uncharacterized protein</fullName>
    </submittedName>
</protein>
<name>A0ABR1JJD6_9AGAR</name>
<feature type="compositionally biased region" description="Basic residues" evidence="1">
    <location>
        <begin position="204"/>
        <end position="231"/>
    </location>
</feature>
<accession>A0ABR1JJD6</accession>
<evidence type="ECO:0000313" key="3">
    <source>
        <dbReference type="Proteomes" id="UP001498398"/>
    </source>
</evidence>
<sequence>MPLQKQSTRRKKLGAAAYHFPGDRVAVVRSISVLIAELLVHNFGCPFPTVNDAQGLDDNHRVLLNVDVGDYFGCWYVEVYRYLHSDQKPVVSSSWLTEPGRWQRQAMTDPRMQWLIILRARADWSGQGLEPDGLPLYVIDRYGDRSSQLTEEIVDPGWDYLTSLCRPFVKGSKTPRERELFYNPNASPPRPWNSRNLLAMRPVLRPRHQRSQSRSRSPKRCLRSPRRRSRSSSRESHSRSDSPDRYVQSHSPLVTAGSRGQLSTLARTSTIGYNGTRSRNSLKRQRVPDPAVRNPYAASKRSISSFSSPVSSYSSRSSPSASTTSSSRRGSTRKSFAAYSSPDGSPSGSEKAANRGRGKGKDRARTPLTSSPALSITTLPSLDSDSDLPTMEELYKEFTMSYSVMAFIWLKSGEYAEVFLMDVTEGSTTLARQKMALGEIRVEPDLELQMFRDSSWTTISRGEVFVAQKGEKVYLRAVGVTHGPKMPGPDLIEID</sequence>